<evidence type="ECO:0000313" key="2">
    <source>
        <dbReference type="EMBL" id="QAZ69675.1"/>
    </source>
</evidence>
<dbReference type="OrthoDB" id="5456394at2"/>
<geneLocation type="plasmid" evidence="3">
    <name>pdcar2</name>
</geneLocation>
<dbReference type="AlphaFoldDB" id="A0A4P6HR85"/>
<dbReference type="RefSeq" id="WP_129356182.1">
    <property type="nucleotide sequence ID" value="NZ_CP026540.1"/>
</dbReference>
<keyword evidence="2" id="KW-0614">Plasmid</keyword>
<organism evidence="2 3">
    <name type="scientific">Solidesulfovibrio carbinolicus</name>
    <dbReference type="NCBI Taxonomy" id="296842"/>
    <lineage>
        <taxon>Bacteria</taxon>
        <taxon>Pseudomonadati</taxon>
        <taxon>Thermodesulfobacteriota</taxon>
        <taxon>Desulfovibrionia</taxon>
        <taxon>Desulfovibrionales</taxon>
        <taxon>Desulfovibrionaceae</taxon>
        <taxon>Solidesulfovibrio</taxon>
    </lineage>
</organism>
<feature type="coiled-coil region" evidence="1">
    <location>
        <begin position="123"/>
        <end position="171"/>
    </location>
</feature>
<dbReference type="KEGG" id="dcb:C3Y92_20580"/>
<dbReference type="Proteomes" id="UP000293296">
    <property type="component" value="Plasmid pDCAR2"/>
</dbReference>
<dbReference type="EMBL" id="CP026540">
    <property type="protein sequence ID" value="QAZ69675.1"/>
    <property type="molecule type" value="Genomic_DNA"/>
</dbReference>
<name>A0A4P6HR85_9BACT</name>
<evidence type="ECO:0000313" key="3">
    <source>
        <dbReference type="Proteomes" id="UP000293296"/>
    </source>
</evidence>
<proteinExistence type="predicted"/>
<dbReference type="GeneID" id="39472111"/>
<reference evidence="2 3" key="1">
    <citation type="submission" date="2018-02" db="EMBL/GenBank/DDBJ databases">
        <title>Genome sequence of Desulfovibrio carbinolicus DSM 3852.</title>
        <authorList>
            <person name="Wilbanks E."/>
            <person name="Skennerton C.T."/>
            <person name="Orphan V.J."/>
        </authorList>
    </citation>
    <scope>NUCLEOTIDE SEQUENCE [LARGE SCALE GENOMIC DNA]</scope>
    <source>
        <strain evidence="2 3">DSM 3852</strain>
        <plasmid evidence="3">pdcar2</plasmid>
    </source>
</reference>
<gene>
    <name evidence="2" type="ORF">C3Y92_20580</name>
</gene>
<protein>
    <submittedName>
        <fullName evidence="2">Uncharacterized protein</fullName>
    </submittedName>
</protein>
<keyword evidence="3" id="KW-1185">Reference proteome</keyword>
<sequence length="182" mass="20689">MDEWLPLPRIARVCDLPESSARRYALALAEFIPQRRAGRLVLYQVEIASQVLTRASEMFGKGMKLAQVREAMAAEMPESQDVTLAGDRHMDASPPAKPEVMAMEFMRSVNAVREDLATMGAALERVQGELRDERMARQRLADENEGLRQKMGTLETELVRLRKDRRELEAYLVDKITKLSKT</sequence>
<accession>A0A4P6HR85</accession>
<keyword evidence="1" id="KW-0175">Coiled coil</keyword>
<evidence type="ECO:0000256" key="1">
    <source>
        <dbReference type="SAM" id="Coils"/>
    </source>
</evidence>